<reference evidence="1 2" key="1">
    <citation type="journal article" date="2022" name="Plant J.">
        <title>Chromosome-level genome of Camellia lanceoleosa provides a valuable resource for understanding genome evolution and self-incompatibility.</title>
        <authorList>
            <person name="Gong W."/>
            <person name="Xiao S."/>
            <person name="Wang L."/>
            <person name="Liao Z."/>
            <person name="Chang Y."/>
            <person name="Mo W."/>
            <person name="Hu G."/>
            <person name="Li W."/>
            <person name="Zhao G."/>
            <person name="Zhu H."/>
            <person name="Hu X."/>
            <person name="Ji K."/>
            <person name="Xiang X."/>
            <person name="Song Q."/>
            <person name="Yuan D."/>
            <person name="Jin S."/>
            <person name="Zhang L."/>
        </authorList>
    </citation>
    <scope>NUCLEOTIDE SEQUENCE [LARGE SCALE GENOMIC DNA]</scope>
    <source>
        <strain evidence="1">SQ_2022a</strain>
    </source>
</reference>
<protein>
    <submittedName>
        <fullName evidence="1">Plant UBX domain-containing protein 2</fullName>
    </submittedName>
</protein>
<comment type="caution">
    <text evidence="1">The sequence shown here is derived from an EMBL/GenBank/DDBJ whole genome shotgun (WGS) entry which is preliminary data.</text>
</comment>
<accession>A0ACC0IAR6</accession>
<dbReference type="EMBL" id="CM045763">
    <property type="protein sequence ID" value="KAI8021930.1"/>
    <property type="molecule type" value="Genomic_DNA"/>
</dbReference>
<proteinExistence type="predicted"/>
<dbReference type="Proteomes" id="UP001060215">
    <property type="component" value="Chromosome 6"/>
</dbReference>
<evidence type="ECO:0000313" key="1">
    <source>
        <dbReference type="EMBL" id="KAI8021930.1"/>
    </source>
</evidence>
<organism evidence="1 2">
    <name type="scientific">Camellia lanceoleosa</name>
    <dbReference type="NCBI Taxonomy" id="1840588"/>
    <lineage>
        <taxon>Eukaryota</taxon>
        <taxon>Viridiplantae</taxon>
        <taxon>Streptophyta</taxon>
        <taxon>Embryophyta</taxon>
        <taxon>Tracheophyta</taxon>
        <taxon>Spermatophyta</taxon>
        <taxon>Magnoliopsida</taxon>
        <taxon>eudicotyledons</taxon>
        <taxon>Gunneridae</taxon>
        <taxon>Pentapetalae</taxon>
        <taxon>asterids</taxon>
        <taxon>Ericales</taxon>
        <taxon>Theaceae</taxon>
        <taxon>Camellia</taxon>
    </lineage>
</organism>
<evidence type="ECO:0000313" key="2">
    <source>
        <dbReference type="Proteomes" id="UP001060215"/>
    </source>
</evidence>
<gene>
    <name evidence="1" type="ORF">LOK49_LG03G01001</name>
</gene>
<keyword evidence="2" id="KW-1185">Reference proteome</keyword>
<sequence length="480" mass="52696">MDDMKDKVKGFMKKVNNPFSSSSSAKFKGQGRVLGSSSSDNPNPNPNPILGRPSQTVDCKPSQPPSSASANSKPSPQKPLNSDQHVTNRSGIPSNSDSNCKPSTGFDPYDPLITSGKRSANGYSLNVFECPVCGRAYGSQEEVSHHVDSCLNSTQANNVAFGSESSENDSVSEGRNELEACVGAYVSGKPSDGSVEIVLKLLRNIVKEPENAKFRRIRMGNPKIREAIGDVTGCVELLECVGFGLVDEDGEMWAVMEIPSEEGMLLIKKAISLLETQKVEELPSTAPSKIDEPVEPKKVDRQVRVFFSVSESVAAKIELPDSFYQLSLEEVRREAEMRKKKIAESQLLIPKSYKEKQAKATRKRYKKTIIRVQFPDGVVLQAIFSPWEPTSALYEFVSSALKEPSLEFELLHPVAIRRRVIPHFPAAGERAITLEEEDLVPAALVKFRPIETDSILFTGLCNELLEISEPLVVESVVAPV</sequence>
<name>A0ACC0IAR6_9ERIC</name>